<comment type="caution">
    <text evidence="2">The sequence shown here is derived from an EMBL/GenBank/DDBJ whole genome shotgun (WGS) entry which is preliminary data.</text>
</comment>
<keyword evidence="3" id="KW-1185">Reference proteome</keyword>
<feature type="region of interest" description="Disordered" evidence="1">
    <location>
        <begin position="320"/>
        <end position="343"/>
    </location>
</feature>
<feature type="compositionally biased region" description="Low complexity" evidence="1">
    <location>
        <begin position="112"/>
        <end position="122"/>
    </location>
</feature>
<dbReference type="OrthoDB" id="4203030at2759"/>
<reference evidence="2 3" key="1">
    <citation type="journal article" date="2016" name="Genome Biol. Evol.">
        <title>Divergent and convergent evolution of fungal pathogenicity.</title>
        <authorList>
            <person name="Shang Y."/>
            <person name="Xiao G."/>
            <person name="Zheng P."/>
            <person name="Cen K."/>
            <person name="Zhan S."/>
            <person name="Wang C."/>
        </authorList>
    </citation>
    <scope>NUCLEOTIDE SEQUENCE [LARGE SCALE GENOMIC DNA]</scope>
    <source>
        <strain evidence="2 3">RCEF 264</strain>
    </source>
</reference>
<evidence type="ECO:0000313" key="2">
    <source>
        <dbReference type="EMBL" id="OAA53517.1"/>
    </source>
</evidence>
<dbReference type="Proteomes" id="UP000076874">
    <property type="component" value="Unassembled WGS sequence"/>
</dbReference>
<evidence type="ECO:0000313" key="3">
    <source>
        <dbReference type="Proteomes" id="UP000076874"/>
    </source>
</evidence>
<sequence length="353" mass="36482">MAETMLPRRSHDIVDHLTAEDFETASIRSAAPSYSSEAPSAHFTVPNTAVGFLPPYAAPAAGSAERAAAPGTGRYQVVSSLLNPASSGAPSRRAASAPMSVTAATTTTTAAAASSRSSATAARGGGSTAPVFANPLQPSRVGSAGRGEMPDLAQYRIPSWSTISSSPNARLYHSVALRRVAAAEHASAAAELGGLMRRLGVLERMEQEEAAASRRMASANAAAGGGGVGSGSGSGSGSSGNSNNNSGNSGGGGSSNSLFHLIEDPYYMVGQTGARRNRSGRLARGHHASDSDDALIREDRRWDWFLGSFDRPTTLSASSSRRRLFTRPSSAAGDGRSSASRRHHRLYHTFLGH</sequence>
<gene>
    <name evidence="2" type="ORF">SPI_09445</name>
</gene>
<feature type="region of interest" description="Disordered" evidence="1">
    <location>
        <begin position="112"/>
        <end position="147"/>
    </location>
</feature>
<protein>
    <submittedName>
        <fullName evidence="2">Uncharacterized protein</fullName>
    </submittedName>
</protein>
<proteinExistence type="predicted"/>
<evidence type="ECO:0000256" key="1">
    <source>
        <dbReference type="SAM" id="MobiDB-lite"/>
    </source>
</evidence>
<dbReference type="AlphaFoldDB" id="A0A167LUF6"/>
<organism evidence="2 3">
    <name type="scientific">Niveomyces insectorum RCEF 264</name>
    <dbReference type="NCBI Taxonomy" id="1081102"/>
    <lineage>
        <taxon>Eukaryota</taxon>
        <taxon>Fungi</taxon>
        <taxon>Dikarya</taxon>
        <taxon>Ascomycota</taxon>
        <taxon>Pezizomycotina</taxon>
        <taxon>Sordariomycetes</taxon>
        <taxon>Hypocreomycetidae</taxon>
        <taxon>Hypocreales</taxon>
        <taxon>Cordycipitaceae</taxon>
        <taxon>Niveomyces</taxon>
    </lineage>
</organism>
<feature type="region of interest" description="Disordered" evidence="1">
    <location>
        <begin position="212"/>
        <end position="255"/>
    </location>
</feature>
<name>A0A167LUF6_9HYPO</name>
<dbReference type="EMBL" id="AZHD01000029">
    <property type="protein sequence ID" value="OAA53517.1"/>
    <property type="molecule type" value="Genomic_DNA"/>
</dbReference>
<feature type="compositionally biased region" description="Gly residues" evidence="1">
    <location>
        <begin position="223"/>
        <end position="238"/>
    </location>
</feature>
<feature type="compositionally biased region" description="Low complexity" evidence="1">
    <location>
        <begin position="326"/>
        <end position="338"/>
    </location>
</feature>
<accession>A0A167LUF6</accession>